<dbReference type="GO" id="GO:0004735">
    <property type="term" value="F:pyrroline-5-carboxylate reductase activity"/>
    <property type="evidence" value="ECO:0007669"/>
    <property type="project" value="UniProtKB-UniRule"/>
</dbReference>
<dbReference type="AlphaFoldDB" id="A0A1G8ZU85"/>
<keyword evidence="11" id="KW-1185">Reference proteome</keyword>
<comment type="pathway">
    <text evidence="4 7">Amino-acid biosynthesis; L-proline biosynthesis; L-proline from L-glutamate 5-semialdehyde: step 1/1.</text>
</comment>
<dbReference type="UniPathway" id="UPA00098">
    <property type="reaction ID" value="UER00361"/>
</dbReference>
<evidence type="ECO:0000259" key="8">
    <source>
        <dbReference type="Pfam" id="PF03807"/>
    </source>
</evidence>
<dbReference type="SUPFAM" id="SSF51735">
    <property type="entry name" value="NAD(P)-binding Rossmann-fold domains"/>
    <property type="match status" value="1"/>
</dbReference>
<proteinExistence type="inferred from homology"/>
<dbReference type="GO" id="GO:0055129">
    <property type="term" value="P:L-proline biosynthetic process"/>
    <property type="evidence" value="ECO:0007669"/>
    <property type="project" value="UniProtKB-UniRule"/>
</dbReference>
<keyword evidence="2 4" id="KW-0521">NADP</keyword>
<dbReference type="InterPro" id="IPR053790">
    <property type="entry name" value="P5CR-like_CS"/>
</dbReference>
<dbReference type="HAMAP" id="MF_01925">
    <property type="entry name" value="P5C_reductase"/>
    <property type="match status" value="1"/>
</dbReference>
<feature type="domain" description="Pyrroline-5-carboxylate reductase catalytic N-terminal" evidence="8">
    <location>
        <begin position="8"/>
        <end position="101"/>
    </location>
</feature>
<dbReference type="PROSITE" id="PS00521">
    <property type="entry name" value="P5CR"/>
    <property type="match status" value="1"/>
</dbReference>
<comment type="catalytic activity">
    <reaction evidence="4">
        <text>L-proline + NAD(+) = (S)-1-pyrroline-5-carboxylate + NADH + 2 H(+)</text>
        <dbReference type="Rhea" id="RHEA:14105"/>
        <dbReference type="ChEBI" id="CHEBI:15378"/>
        <dbReference type="ChEBI" id="CHEBI:17388"/>
        <dbReference type="ChEBI" id="CHEBI:57540"/>
        <dbReference type="ChEBI" id="CHEBI:57945"/>
        <dbReference type="ChEBI" id="CHEBI:60039"/>
        <dbReference type="EC" id="1.5.1.2"/>
    </reaction>
</comment>
<evidence type="ECO:0000313" key="11">
    <source>
        <dbReference type="Proteomes" id="UP000198629"/>
    </source>
</evidence>
<feature type="domain" description="Pyrroline-5-carboxylate reductase dimerisation" evidence="9">
    <location>
        <begin position="165"/>
        <end position="269"/>
    </location>
</feature>
<dbReference type="InterPro" id="IPR028939">
    <property type="entry name" value="P5C_Rdtase_cat_N"/>
</dbReference>
<dbReference type="SUPFAM" id="SSF48179">
    <property type="entry name" value="6-phosphogluconate dehydrogenase C-terminal domain-like"/>
    <property type="match status" value="1"/>
</dbReference>
<dbReference type="Pfam" id="PF03807">
    <property type="entry name" value="F420_oxidored"/>
    <property type="match status" value="1"/>
</dbReference>
<dbReference type="STRING" id="492660.SAMN05192566_0525"/>
<evidence type="ECO:0000256" key="5">
    <source>
        <dbReference type="NCBIfam" id="TIGR00112"/>
    </source>
</evidence>
<evidence type="ECO:0000313" key="10">
    <source>
        <dbReference type="EMBL" id="SDK18676.1"/>
    </source>
</evidence>
<dbReference type="FunFam" id="1.10.3730.10:FF:000001">
    <property type="entry name" value="Pyrroline-5-carboxylate reductase"/>
    <property type="match status" value="1"/>
</dbReference>
<dbReference type="Pfam" id="PF14748">
    <property type="entry name" value="P5CR_dimer"/>
    <property type="match status" value="1"/>
</dbReference>
<keyword evidence="4" id="KW-0963">Cytoplasm</keyword>
<reference evidence="11" key="1">
    <citation type="submission" date="2016-10" db="EMBL/GenBank/DDBJ databases">
        <authorList>
            <person name="Varghese N."/>
            <person name="Submissions S."/>
        </authorList>
    </citation>
    <scope>NUCLEOTIDE SEQUENCE [LARGE SCALE GENOMIC DNA]</scope>
    <source>
        <strain evidence="11">CBMB127</strain>
    </source>
</reference>
<dbReference type="RefSeq" id="WP_091469441.1">
    <property type="nucleotide sequence ID" value="NZ_FNFX01000001.1"/>
</dbReference>
<protein>
    <recommendedName>
        <fullName evidence="4 5">Pyrroline-5-carboxylate reductase</fullName>
        <shortName evidence="4">P5C reductase</shortName>
        <shortName evidence="4">P5CR</shortName>
        <ecNumber evidence="4 5">1.5.1.2</ecNumber>
    </recommendedName>
    <alternativeName>
        <fullName evidence="4">PCA reductase</fullName>
    </alternativeName>
</protein>
<dbReference type="InterPro" id="IPR029036">
    <property type="entry name" value="P5CR_dimer"/>
</dbReference>
<dbReference type="GO" id="GO:0005737">
    <property type="term" value="C:cytoplasm"/>
    <property type="evidence" value="ECO:0007669"/>
    <property type="project" value="UniProtKB-SubCell"/>
</dbReference>
<dbReference type="EMBL" id="FNFX01000001">
    <property type="protein sequence ID" value="SDK18676.1"/>
    <property type="molecule type" value="Genomic_DNA"/>
</dbReference>
<evidence type="ECO:0000256" key="7">
    <source>
        <dbReference type="RuleBase" id="RU003903"/>
    </source>
</evidence>
<dbReference type="OrthoDB" id="9805754at2"/>
<feature type="binding site" evidence="6">
    <location>
        <begin position="12"/>
        <end position="17"/>
    </location>
    <ligand>
        <name>NADP(+)</name>
        <dbReference type="ChEBI" id="CHEBI:58349"/>
    </ligand>
</feature>
<dbReference type="Gene3D" id="1.10.3730.10">
    <property type="entry name" value="ProC C-terminal domain-like"/>
    <property type="match status" value="1"/>
</dbReference>
<evidence type="ECO:0000259" key="9">
    <source>
        <dbReference type="Pfam" id="PF14748"/>
    </source>
</evidence>
<evidence type="ECO:0000256" key="1">
    <source>
        <dbReference type="ARBA" id="ARBA00005525"/>
    </source>
</evidence>
<evidence type="ECO:0000256" key="2">
    <source>
        <dbReference type="ARBA" id="ARBA00022857"/>
    </source>
</evidence>
<dbReference type="EC" id="1.5.1.2" evidence="4 5"/>
<dbReference type="PIRSF" id="PIRSF000193">
    <property type="entry name" value="Pyrrol-5-carb_rd"/>
    <property type="match status" value="1"/>
</dbReference>
<evidence type="ECO:0000256" key="4">
    <source>
        <dbReference type="HAMAP-Rule" id="MF_01925"/>
    </source>
</evidence>
<sequence>MNTLASPRIAFIGGGNMAQALMTGLQQRAFPMQQITVIDPDTGKHAQLQSALGVRTSQALSAEVLDAEIIVLAVKPQQLKLVAESLAPYLQSQLIISVAAGIRTSDLSRWLNDYKTLIRTMPNTPAQIQAGVTGVFALPGVSEVQRQLTDHVLQAVGDVVWLTEETQLDAVTAISGSGPAYVFLLIEALTDAGVALGLDKSQALQLSIATFKGASLLAAASSTPVATLREQVTSKGGTTEQGLLSLNQHHIHAIMQHAAQQAANRAKTLGDELGGQ</sequence>
<dbReference type="Gene3D" id="3.40.50.720">
    <property type="entry name" value="NAD(P)-binding Rossmann-like Domain"/>
    <property type="match status" value="1"/>
</dbReference>
<comment type="subcellular location">
    <subcellularLocation>
        <location evidence="4">Cytoplasm</location>
    </subcellularLocation>
</comment>
<accession>A0A1G8ZU85</accession>
<dbReference type="NCBIfam" id="TIGR00112">
    <property type="entry name" value="proC"/>
    <property type="match status" value="1"/>
</dbReference>
<gene>
    <name evidence="4" type="primary">proC</name>
    <name evidence="10" type="ORF">SAMN05192566_0525</name>
</gene>
<keyword evidence="4 7" id="KW-0641">Proline biosynthesis</keyword>
<dbReference type="PANTHER" id="PTHR11645">
    <property type="entry name" value="PYRROLINE-5-CARBOXYLATE REDUCTASE"/>
    <property type="match status" value="1"/>
</dbReference>
<organism evidence="10 11">
    <name type="scientific">Methylophilus rhizosphaerae</name>
    <dbReference type="NCBI Taxonomy" id="492660"/>
    <lineage>
        <taxon>Bacteria</taxon>
        <taxon>Pseudomonadati</taxon>
        <taxon>Pseudomonadota</taxon>
        <taxon>Betaproteobacteria</taxon>
        <taxon>Nitrosomonadales</taxon>
        <taxon>Methylophilaceae</taxon>
        <taxon>Methylophilus</taxon>
    </lineage>
</organism>
<dbReference type="PANTHER" id="PTHR11645:SF0">
    <property type="entry name" value="PYRROLINE-5-CARBOXYLATE REDUCTASE 3"/>
    <property type="match status" value="1"/>
</dbReference>
<feature type="binding site" evidence="6">
    <location>
        <begin position="73"/>
        <end position="76"/>
    </location>
    <ligand>
        <name>NADP(+)</name>
        <dbReference type="ChEBI" id="CHEBI:58349"/>
    </ligand>
</feature>
<comment type="catalytic activity">
    <reaction evidence="4 7">
        <text>L-proline + NADP(+) = (S)-1-pyrroline-5-carboxylate + NADPH + 2 H(+)</text>
        <dbReference type="Rhea" id="RHEA:14109"/>
        <dbReference type="ChEBI" id="CHEBI:15378"/>
        <dbReference type="ChEBI" id="CHEBI:17388"/>
        <dbReference type="ChEBI" id="CHEBI:57783"/>
        <dbReference type="ChEBI" id="CHEBI:58349"/>
        <dbReference type="ChEBI" id="CHEBI:60039"/>
        <dbReference type="EC" id="1.5.1.2"/>
    </reaction>
</comment>
<dbReference type="InterPro" id="IPR000304">
    <property type="entry name" value="Pyrroline-COOH_reductase"/>
</dbReference>
<dbReference type="InterPro" id="IPR036291">
    <property type="entry name" value="NAD(P)-bd_dom_sf"/>
</dbReference>
<dbReference type="InterPro" id="IPR008927">
    <property type="entry name" value="6-PGluconate_DH-like_C_sf"/>
</dbReference>
<name>A0A1G8ZU85_9PROT</name>
<comment type="similarity">
    <text evidence="1 4 7">Belongs to the pyrroline-5-carboxylate reductase family.</text>
</comment>
<keyword evidence="4 7" id="KW-0028">Amino-acid biosynthesis</keyword>
<evidence type="ECO:0000256" key="3">
    <source>
        <dbReference type="ARBA" id="ARBA00023002"/>
    </source>
</evidence>
<evidence type="ECO:0000256" key="6">
    <source>
        <dbReference type="PIRSR" id="PIRSR000193-1"/>
    </source>
</evidence>
<comment type="function">
    <text evidence="4">Catalyzes the reduction of 1-pyrroline-5-carboxylate (PCA) to L-proline.</text>
</comment>
<dbReference type="Proteomes" id="UP000198629">
    <property type="component" value="Unassembled WGS sequence"/>
</dbReference>
<keyword evidence="3 4" id="KW-0560">Oxidoreductase</keyword>